<accession>A0ABT3JTL9</accession>
<dbReference type="RefSeq" id="WP_265126793.1">
    <property type="nucleotide sequence ID" value="NZ_JAPCHY010000003.1"/>
</dbReference>
<protein>
    <recommendedName>
        <fullName evidence="3">DUF2007 domain-containing protein</fullName>
    </recommendedName>
</protein>
<sequence length="139" mass="14688">MLTTVGRYFDPWEAHILRARLEAEGIPASVAGDQHIIANWPLSVALGGAALQVPHACLEQAGEIVAAYRAGALERDLIAAHPEAADQCPACGSVEVAGSVPLGQRLLTTAAFLLASAPFPTSASRMRCAACGHRWRYKD</sequence>
<evidence type="ECO:0000313" key="1">
    <source>
        <dbReference type="EMBL" id="MCW4471833.1"/>
    </source>
</evidence>
<evidence type="ECO:0008006" key="3">
    <source>
        <dbReference type="Google" id="ProtNLM"/>
    </source>
</evidence>
<reference evidence="1 2" key="1">
    <citation type="submission" date="2022-10" db="EMBL/GenBank/DDBJ databases">
        <title>Xanthomonas sp. H13-6.</title>
        <authorList>
            <person name="Liu X."/>
            <person name="Deng Z."/>
            <person name="Jiang Y."/>
            <person name="Yu T."/>
            <person name="Ai J."/>
        </authorList>
    </citation>
    <scope>NUCLEOTIDE SEQUENCE [LARGE SCALE GENOMIC DNA]</scope>
    <source>
        <strain evidence="1 2">H13-6</strain>
    </source>
</reference>
<evidence type="ECO:0000313" key="2">
    <source>
        <dbReference type="Proteomes" id="UP001209922"/>
    </source>
</evidence>
<dbReference type="Proteomes" id="UP001209922">
    <property type="component" value="Unassembled WGS sequence"/>
</dbReference>
<dbReference type="EMBL" id="JAPCHY010000003">
    <property type="protein sequence ID" value="MCW4471833.1"/>
    <property type="molecule type" value="Genomic_DNA"/>
</dbReference>
<proteinExistence type="predicted"/>
<comment type="caution">
    <text evidence="1">The sequence shown here is derived from an EMBL/GenBank/DDBJ whole genome shotgun (WGS) entry which is preliminary data.</text>
</comment>
<name>A0ABT3JTL9_9XANT</name>
<keyword evidence="2" id="KW-1185">Reference proteome</keyword>
<gene>
    <name evidence="1" type="ORF">OK345_04830</name>
</gene>
<organism evidence="1 2">
    <name type="scientific">Xanthomonas chitinilytica</name>
    <dbReference type="NCBI Taxonomy" id="2989819"/>
    <lineage>
        <taxon>Bacteria</taxon>
        <taxon>Pseudomonadati</taxon>
        <taxon>Pseudomonadota</taxon>
        <taxon>Gammaproteobacteria</taxon>
        <taxon>Lysobacterales</taxon>
        <taxon>Lysobacteraceae</taxon>
        <taxon>Xanthomonas</taxon>
    </lineage>
</organism>